<keyword evidence="5" id="KW-0677">Repeat</keyword>
<dbReference type="InterPro" id="IPR001611">
    <property type="entry name" value="Leu-rich_rpt"/>
</dbReference>
<dbReference type="InterPro" id="IPR032675">
    <property type="entry name" value="LRR_dom_sf"/>
</dbReference>
<gene>
    <name evidence="10" type="ORF">FRACYDRAFT_212605</name>
</gene>
<reference evidence="10 11" key="1">
    <citation type="submission" date="2016-09" db="EMBL/GenBank/DDBJ databases">
        <title>Extensive genetic diversity and differential bi-allelic expression allows diatom success in the polar Southern Ocean.</title>
        <authorList>
            <consortium name="DOE Joint Genome Institute"/>
            <person name="Mock T."/>
            <person name="Otillar R.P."/>
            <person name="Strauss J."/>
            <person name="Dupont C."/>
            <person name="Frickenhaus S."/>
            <person name="Maumus F."/>
            <person name="Mcmullan M."/>
            <person name="Sanges R."/>
            <person name="Schmutz J."/>
            <person name="Toseland A."/>
            <person name="Valas R."/>
            <person name="Veluchamy A."/>
            <person name="Ward B.J."/>
            <person name="Allen A."/>
            <person name="Barry K."/>
            <person name="Falciatore A."/>
            <person name="Ferrante M."/>
            <person name="Fortunato A.E."/>
            <person name="Gloeckner G."/>
            <person name="Gruber A."/>
            <person name="Hipkin R."/>
            <person name="Janech M."/>
            <person name="Kroth P."/>
            <person name="Leese F."/>
            <person name="Lindquist E."/>
            <person name="Lyon B.R."/>
            <person name="Martin J."/>
            <person name="Mayer C."/>
            <person name="Parker M."/>
            <person name="Quesneville H."/>
            <person name="Raymond J."/>
            <person name="Uhlig C."/>
            <person name="Valentin K.U."/>
            <person name="Worden A.Z."/>
            <person name="Armbrust E.V."/>
            <person name="Bowler C."/>
            <person name="Green B."/>
            <person name="Moulton V."/>
            <person name="Van Oosterhout C."/>
            <person name="Grigoriev I."/>
        </authorList>
    </citation>
    <scope>NUCLEOTIDE SEQUENCE [LARGE SCALE GENOMIC DNA]</scope>
    <source>
        <strain evidence="10 11">CCMP1102</strain>
    </source>
</reference>
<keyword evidence="4" id="KW-0732">Signal</keyword>
<dbReference type="OrthoDB" id="48557at2759"/>
<dbReference type="GO" id="GO:0016020">
    <property type="term" value="C:membrane"/>
    <property type="evidence" value="ECO:0007669"/>
    <property type="project" value="UniProtKB-SubCell"/>
</dbReference>
<evidence type="ECO:0000256" key="6">
    <source>
        <dbReference type="ARBA" id="ARBA00022989"/>
    </source>
</evidence>
<evidence type="ECO:0000256" key="4">
    <source>
        <dbReference type="ARBA" id="ARBA00022729"/>
    </source>
</evidence>
<accession>A0A1E7ESG0</accession>
<keyword evidence="6" id="KW-1133">Transmembrane helix</keyword>
<dbReference type="PANTHER" id="PTHR27000">
    <property type="entry name" value="LEUCINE-RICH REPEAT RECEPTOR-LIKE PROTEIN KINASE FAMILY PROTEIN-RELATED"/>
    <property type="match status" value="1"/>
</dbReference>
<evidence type="ECO:0000256" key="2">
    <source>
        <dbReference type="ARBA" id="ARBA00022614"/>
    </source>
</evidence>
<evidence type="ECO:0000256" key="5">
    <source>
        <dbReference type="ARBA" id="ARBA00022737"/>
    </source>
</evidence>
<proteinExistence type="predicted"/>
<dbReference type="Proteomes" id="UP000095751">
    <property type="component" value="Unassembled WGS sequence"/>
</dbReference>
<comment type="subcellular location">
    <subcellularLocation>
        <location evidence="1">Membrane</location>
        <topology evidence="1">Single-pass membrane protein</topology>
    </subcellularLocation>
</comment>
<name>A0A1E7ESG0_9STRA</name>
<evidence type="ECO:0000313" key="10">
    <source>
        <dbReference type="EMBL" id="OEU08948.1"/>
    </source>
</evidence>
<dbReference type="Pfam" id="PF00560">
    <property type="entry name" value="LRR_1"/>
    <property type="match status" value="1"/>
</dbReference>
<evidence type="ECO:0000256" key="7">
    <source>
        <dbReference type="ARBA" id="ARBA00023136"/>
    </source>
</evidence>
<keyword evidence="9" id="KW-0325">Glycoprotein</keyword>
<dbReference type="KEGG" id="fcy:FRACYDRAFT_212605"/>
<dbReference type="InParanoid" id="A0A1E7ESG0"/>
<evidence type="ECO:0000256" key="3">
    <source>
        <dbReference type="ARBA" id="ARBA00022692"/>
    </source>
</evidence>
<evidence type="ECO:0000256" key="8">
    <source>
        <dbReference type="ARBA" id="ARBA00023170"/>
    </source>
</evidence>
<keyword evidence="2" id="KW-0433">Leucine-rich repeat</keyword>
<dbReference type="SUPFAM" id="SSF52058">
    <property type="entry name" value="L domain-like"/>
    <property type="match status" value="1"/>
</dbReference>
<dbReference type="EMBL" id="KV784378">
    <property type="protein sequence ID" value="OEU08948.1"/>
    <property type="molecule type" value="Genomic_DNA"/>
</dbReference>
<keyword evidence="8" id="KW-0675">Receptor</keyword>
<evidence type="ECO:0000256" key="9">
    <source>
        <dbReference type="ARBA" id="ARBA00023180"/>
    </source>
</evidence>
<evidence type="ECO:0000256" key="1">
    <source>
        <dbReference type="ARBA" id="ARBA00004167"/>
    </source>
</evidence>
<sequence>MLLTNNGDNSWWPQLGSAFGFLFFKNTAFSGSLARLPENIQEFDCSFSFISGGLNDANFQGLNSLVFANFDGNAYNSTVPSSFSSLPNLEFLYIVDGFISGDLSYMIGMPAMREHWADTNPGLGGPLPPAISTVKTLESFSITSCSFSGTIPPEFGDFGFVMKQMWMYDNELSGTIPSQLANMAALRLLQVEGNAFTGSMPDEICANAVFPKPLETLGADCFDENFSCDCCTCCSVQECPI</sequence>
<dbReference type="PANTHER" id="PTHR27000:SF642">
    <property type="entry name" value="INACTIVE LEUCINE-RICH REPEAT RECEPTOR KINASE XIAO-RELATED"/>
    <property type="match status" value="1"/>
</dbReference>
<protein>
    <submittedName>
        <fullName evidence="10">L domain-like protein</fullName>
    </submittedName>
</protein>
<organism evidence="10 11">
    <name type="scientific">Fragilariopsis cylindrus CCMP1102</name>
    <dbReference type="NCBI Taxonomy" id="635003"/>
    <lineage>
        <taxon>Eukaryota</taxon>
        <taxon>Sar</taxon>
        <taxon>Stramenopiles</taxon>
        <taxon>Ochrophyta</taxon>
        <taxon>Bacillariophyta</taxon>
        <taxon>Bacillariophyceae</taxon>
        <taxon>Bacillariophycidae</taxon>
        <taxon>Bacillariales</taxon>
        <taxon>Bacillariaceae</taxon>
        <taxon>Fragilariopsis</taxon>
    </lineage>
</organism>
<dbReference type="AlphaFoldDB" id="A0A1E7ESG0"/>
<dbReference type="Gene3D" id="3.80.10.10">
    <property type="entry name" value="Ribonuclease Inhibitor"/>
    <property type="match status" value="1"/>
</dbReference>
<keyword evidence="7" id="KW-0472">Membrane</keyword>
<evidence type="ECO:0000313" key="11">
    <source>
        <dbReference type="Proteomes" id="UP000095751"/>
    </source>
</evidence>
<keyword evidence="3" id="KW-0812">Transmembrane</keyword>
<keyword evidence="11" id="KW-1185">Reference proteome</keyword>